<dbReference type="PANTHER" id="PTHR30572:SF4">
    <property type="entry name" value="ABC TRANSPORTER PERMEASE YTRF"/>
    <property type="match status" value="1"/>
</dbReference>
<evidence type="ECO:0000256" key="6">
    <source>
        <dbReference type="ARBA" id="ARBA00038076"/>
    </source>
</evidence>
<feature type="transmembrane region" description="Helical" evidence="7">
    <location>
        <begin position="392"/>
        <end position="413"/>
    </location>
</feature>
<sequence length="428" mass="45897">MFWRMLKGALSRQRRKMFMVALTIALGVSLTTAMLNVMLDVGDKVNRELKAYGANITVTPRSASVLKELYGVEAGAGAAGQYLQEADLGKLKTIFWANNIVAFAPTLEAKASLGPNHEEVTLVGTWFEKKLELPTGEVVETGIKELKSWWSIDGKWAQDTDVHGAMVGSLLAKKLNIKTGDELQLTSSAGGREKIKVQGLINSGGAEDEQIFVPLSFVQKFSNMEGKVTKVEVSAITTPDNDLARKAAHNPKSLTLKEWETWYCTAYVSAISFQIEEAISGARAKPVRQVAESEGAILQKTQLLMLLITVLSLAGSALGISNLLTASVMERSREIGLLKALGATDSEILLSTLSETMTTGIAGGTAGYFLGLGFAQIIGQTVFGAAVEAKGMVIPIVMILVVLVTLAGSLPAFRMLLSLRPAEVLHGR</sequence>
<keyword evidence="3 7" id="KW-0812">Transmembrane</keyword>
<protein>
    <submittedName>
        <fullName evidence="10">Putative ABC transport system permease protein</fullName>
    </submittedName>
</protein>
<feature type="domain" description="ABC3 transporter permease C-terminal" evidence="8">
    <location>
        <begin position="307"/>
        <end position="419"/>
    </location>
</feature>
<dbReference type="Pfam" id="PF02687">
    <property type="entry name" value="FtsX"/>
    <property type="match status" value="1"/>
</dbReference>
<evidence type="ECO:0000313" key="11">
    <source>
        <dbReference type="Proteomes" id="UP000295063"/>
    </source>
</evidence>
<evidence type="ECO:0000259" key="8">
    <source>
        <dbReference type="Pfam" id="PF02687"/>
    </source>
</evidence>
<name>A0A4R1PYT7_9FIRM</name>
<accession>A0A4R1PYT7</accession>
<dbReference type="GO" id="GO:0022857">
    <property type="term" value="F:transmembrane transporter activity"/>
    <property type="evidence" value="ECO:0007669"/>
    <property type="project" value="TreeGrafter"/>
</dbReference>
<dbReference type="EMBL" id="SLUI01000008">
    <property type="protein sequence ID" value="TCL36580.1"/>
    <property type="molecule type" value="Genomic_DNA"/>
</dbReference>
<gene>
    <name evidence="10" type="ORF">EV210_108232</name>
</gene>
<dbReference type="InterPro" id="IPR003838">
    <property type="entry name" value="ABC3_permease_C"/>
</dbReference>
<reference evidence="10 11" key="1">
    <citation type="submission" date="2019-03" db="EMBL/GenBank/DDBJ databases">
        <title>Genomic Encyclopedia of Type Strains, Phase IV (KMG-IV): sequencing the most valuable type-strain genomes for metagenomic binning, comparative biology and taxonomic classification.</title>
        <authorList>
            <person name="Goeker M."/>
        </authorList>
    </citation>
    <scope>NUCLEOTIDE SEQUENCE [LARGE SCALE GENOMIC DNA]</scope>
    <source>
        <strain evidence="10 11">DSM 15969</strain>
    </source>
</reference>
<comment type="subcellular location">
    <subcellularLocation>
        <location evidence="1">Cell membrane</location>
        <topology evidence="1">Multi-pass membrane protein</topology>
    </subcellularLocation>
</comment>
<dbReference type="InterPro" id="IPR025857">
    <property type="entry name" value="MacB_PCD"/>
</dbReference>
<keyword evidence="5 7" id="KW-0472">Membrane</keyword>
<dbReference type="Proteomes" id="UP000295063">
    <property type="component" value="Unassembled WGS sequence"/>
</dbReference>
<proteinExistence type="inferred from homology"/>
<dbReference type="Pfam" id="PF12704">
    <property type="entry name" value="MacB_PCD"/>
    <property type="match status" value="1"/>
</dbReference>
<keyword evidence="4 7" id="KW-1133">Transmembrane helix</keyword>
<dbReference type="GO" id="GO:0005886">
    <property type="term" value="C:plasma membrane"/>
    <property type="evidence" value="ECO:0007669"/>
    <property type="project" value="UniProtKB-SubCell"/>
</dbReference>
<comment type="caution">
    <text evidence="10">The sequence shown here is derived from an EMBL/GenBank/DDBJ whole genome shotgun (WGS) entry which is preliminary data.</text>
</comment>
<evidence type="ECO:0000256" key="5">
    <source>
        <dbReference type="ARBA" id="ARBA00023136"/>
    </source>
</evidence>
<keyword evidence="11" id="KW-1185">Reference proteome</keyword>
<comment type="similarity">
    <text evidence="6">Belongs to the ABC-4 integral membrane protein family.</text>
</comment>
<feature type="domain" description="MacB-like periplasmic core" evidence="9">
    <location>
        <begin position="18"/>
        <end position="238"/>
    </location>
</feature>
<evidence type="ECO:0000313" key="10">
    <source>
        <dbReference type="EMBL" id="TCL36580.1"/>
    </source>
</evidence>
<evidence type="ECO:0000256" key="2">
    <source>
        <dbReference type="ARBA" id="ARBA00022475"/>
    </source>
</evidence>
<evidence type="ECO:0000256" key="3">
    <source>
        <dbReference type="ARBA" id="ARBA00022692"/>
    </source>
</evidence>
<evidence type="ECO:0000256" key="4">
    <source>
        <dbReference type="ARBA" id="ARBA00022989"/>
    </source>
</evidence>
<dbReference type="RefSeq" id="WP_132081449.1">
    <property type="nucleotide sequence ID" value="NZ_DAMAKO010000001.1"/>
</dbReference>
<evidence type="ECO:0000256" key="7">
    <source>
        <dbReference type="SAM" id="Phobius"/>
    </source>
</evidence>
<dbReference type="InterPro" id="IPR050250">
    <property type="entry name" value="Macrolide_Exporter_MacB"/>
</dbReference>
<keyword evidence="2" id="KW-1003">Cell membrane</keyword>
<evidence type="ECO:0000256" key="1">
    <source>
        <dbReference type="ARBA" id="ARBA00004651"/>
    </source>
</evidence>
<feature type="transmembrane region" description="Helical" evidence="7">
    <location>
        <begin position="303"/>
        <end position="324"/>
    </location>
</feature>
<dbReference type="AlphaFoldDB" id="A0A4R1PYT7"/>
<dbReference type="PANTHER" id="PTHR30572">
    <property type="entry name" value="MEMBRANE COMPONENT OF TRANSPORTER-RELATED"/>
    <property type="match status" value="1"/>
</dbReference>
<dbReference type="OrthoDB" id="9770036at2"/>
<evidence type="ECO:0000259" key="9">
    <source>
        <dbReference type="Pfam" id="PF12704"/>
    </source>
</evidence>
<organism evidence="10 11">
    <name type="scientific">Anaerospora hongkongensis</name>
    <dbReference type="NCBI Taxonomy" id="244830"/>
    <lineage>
        <taxon>Bacteria</taxon>
        <taxon>Bacillati</taxon>
        <taxon>Bacillota</taxon>
        <taxon>Negativicutes</taxon>
        <taxon>Selenomonadales</taxon>
        <taxon>Sporomusaceae</taxon>
        <taxon>Anaerospora</taxon>
    </lineage>
</organism>
<feature type="transmembrane region" description="Helical" evidence="7">
    <location>
        <begin position="366"/>
        <end position="386"/>
    </location>
</feature>